<reference evidence="1 2" key="1">
    <citation type="journal article" date="2016" name="Fungal Biol.">
        <title>The genome of Xylona heveae provides a window into fungal endophytism.</title>
        <authorList>
            <person name="Gazis R."/>
            <person name="Kuo A."/>
            <person name="Riley R."/>
            <person name="LaButti K."/>
            <person name="Lipzen A."/>
            <person name="Lin J."/>
            <person name="Amirebrahimi M."/>
            <person name="Hesse C.N."/>
            <person name="Spatafora J.W."/>
            <person name="Henrissat B."/>
            <person name="Hainaut M."/>
            <person name="Grigoriev I.V."/>
            <person name="Hibbett D.S."/>
        </authorList>
    </citation>
    <scope>NUCLEOTIDE SEQUENCE [LARGE SCALE GENOMIC DNA]</scope>
    <source>
        <strain evidence="1 2">TC161</strain>
    </source>
</reference>
<dbReference type="InParanoid" id="A0A164ZBW4"/>
<protein>
    <submittedName>
        <fullName evidence="1">Uncharacterized protein</fullName>
    </submittedName>
</protein>
<evidence type="ECO:0000313" key="2">
    <source>
        <dbReference type="Proteomes" id="UP000076632"/>
    </source>
</evidence>
<proteinExistence type="predicted"/>
<gene>
    <name evidence="1" type="ORF">L228DRAFT_251784</name>
</gene>
<keyword evidence="2" id="KW-1185">Reference proteome</keyword>
<dbReference type="EMBL" id="KV407469">
    <property type="protein sequence ID" value="KZF18910.1"/>
    <property type="molecule type" value="Genomic_DNA"/>
</dbReference>
<dbReference type="Proteomes" id="UP000076632">
    <property type="component" value="Unassembled WGS sequence"/>
</dbReference>
<accession>A0A164ZBW4</accession>
<evidence type="ECO:0000313" key="1">
    <source>
        <dbReference type="EMBL" id="KZF18910.1"/>
    </source>
</evidence>
<sequence>MTLTASQFQVWYFVLSMRSEKSFAVIFIILLPRSQALCPSFVACPYINPQPLLSRSRADTLLKLPMWTEQSRTAFQSPYENIDIDSP</sequence>
<dbReference type="GeneID" id="28898778"/>
<organism evidence="1 2">
    <name type="scientific">Xylona heveae (strain CBS 132557 / TC161)</name>
    <dbReference type="NCBI Taxonomy" id="1328760"/>
    <lineage>
        <taxon>Eukaryota</taxon>
        <taxon>Fungi</taxon>
        <taxon>Dikarya</taxon>
        <taxon>Ascomycota</taxon>
        <taxon>Pezizomycotina</taxon>
        <taxon>Xylonomycetes</taxon>
        <taxon>Xylonales</taxon>
        <taxon>Xylonaceae</taxon>
        <taxon>Xylona</taxon>
    </lineage>
</organism>
<name>A0A164ZBW4_XYLHT</name>
<dbReference type="AlphaFoldDB" id="A0A164ZBW4"/>
<dbReference type="RefSeq" id="XP_018184465.1">
    <property type="nucleotide sequence ID" value="XM_018333641.1"/>
</dbReference>